<comment type="function">
    <text evidence="4">Lytic transglycosylase with a strong preference for naked glycan strands that lack stem peptides.</text>
</comment>
<dbReference type="EMBL" id="BAABCW010000026">
    <property type="protein sequence ID" value="GAA3521455.1"/>
    <property type="molecule type" value="Genomic_DNA"/>
</dbReference>
<feature type="domain" description="SPOR" evidence="6">
    <location>
        <begin position="165"/>
        <end position="244"/>
    </location>
</feature>
<evidence type="ECO:0000256" key="5">
    <source>
        <dbReference type="RuleBase" id="RU003495"/>
    </source>
</evidence>
<comment type="similarity">
    <text evidence="4 5">Belongs to the RlpA family.</text>
</comment>
<evidence type="ECO:0000256" key="3">
    <source>
        <dbReference type="ARBA" id="ARBA00023316"/>
    </source>
</evidence>
<dbReference type="PANTHER" id="PTHR34183">
    <property type="entry name" value="ENDOLYTIC PEPTIDOGLYCAN TRANSGLYCOSYLASE RLPA"/>
    <property type="match status" value="1"/>
</dbReference>
<dbReference type="InterPro" id="IPR036680">
    <property type="entry name" value="SPOR-like_sf"/>
</dbReference>
<dbReference type="NCBIfam" id="TIGR00413">
    <property type="entry name" value="rlpA"/>
    <property type="match status" value="1"/>
</dbReference>
<evidence type="ECO:0000256" key="4">
    <source>
        <dbReference type="HAMAP-Rule" id="MF_02071"/>
    </source>
</evidence>
<comment type="caution">
    <text evidence="7">The sequence shown here is derived from an EMBL/GenBank/DDBJ whole genome shotgun (WGS) entry which is preliminary data.</text>
</comment>
<dbReference type="Pfam" id="PF05036">
    <property type="entry name" value="SPOR"/>
    <property type="match status" value="1"/>
</dbReference>
<dbReference type="InterPro" id="IPR034718">
    <property type="entry name" value="RlpA"/>
</dbReference>
<dbReference type="InterPro" id="IPR012997">
    <property type="entry name" value="RplA"/>
</dbReference>
<dbReference type="PANTHER" id="PTHR34183:SF8">
    <property type="entry name" value="ENDOLYTIC PEPTIDOGLYCAN TRANSGLYCOSYLASE RLPA-RELATED"/>
    <property type="match status" value="1"/>
</dbReference>
<dbReference type="CDD" id="cd22268">
    <property type="entry name" value="DPBB_RlpA-like"/>
    <property type="match status" value="1"/>
</dbReference>
<dbReference type="InterPro" id="IPR009009">
    <property type="entry name" value="RlpA-like_DPBB"/>
</dbReference>
<proteinExistence type="inferred from homology"/>
<evidence type="ECO:0000313" key="8">
    <source>
        <dbReference type="Proteomes" id="UP001500459"/>
    </source>
</evidence>
<dbReference type="Proteomes" id="UP001500459">
    <property type="component" value="Unassembled WGS sequence"/>
</dbReference>
<dbReference type="Pfam" id="PF03330">
    <property type="entry name" value="DPBB_1"/>
    <property type="match status" value="1"/>
</dbReference>
<dbReference type="RefSeq" id="WP_344930480.1">
    <property type="nucleotide sequence ID" value="NZ_BAABCW010000026.1"/>
</dbReference>
<evidence type="ECO:0000256" key="1">
    <source>
        <dbReference type="ARBA" id="ARBA00022729"/>
    </source>
</evidence>
<dbReference type="Gene3D" id="3.30.70.1070">
    <property type="entry name" value="Sporulation related repeat"/>
    <property type="match status" value="1"/>
</dbReference>
<evidence type="ECO:0000313" key="7">
    <source>
        <dbReference type="EMBL" id="GAA3521455.1"/>
    </source>
</evidence>
<dbReference type="InterPro" id="IPR007730">
    <property type="entry name" value="SPOR-like_dom"/>
</dbReference>
<organism evidence="7 8">
    <name type="scientific">Aquimarina addita</name>
    <dbReference type="NCBI Taxonomy" id="870485"/>
    <lineage>
        <taxon>Bacteria</taxon>
        <taxon>Pseudomonadati</taxon>
        <taxon>Bacteroidota</taxon>
        <taxon>Flavobacteriia</taxon>
        <taxon>Flavobacteriales</taxon>
        <taxon>Flavobacteriaceae</taxon>
        <taxon>Aquimarina</taxon>
    </lineage>
</organism>
<reference evidence="8" key="1">
    <citation type="journal article" date="2019" name="Int. J. Syst. Evol. Microbiol.">
        <title>The Global Catalogue of Microorganisms (GCM) 10K type strain sequencing project: providing services to taxonomists for standard genome sequencing and annotation.</title>
        <authorList>
            <consortium name="The Broad Institute Genomics Platform"/>
            <consortium name="The Broad Institute Genome Sequencing Center for Infectious Disease"/>
            <person name="Wu L."/>
            <person name="Ma J."/>
        </authorList>
    </citation>
    <scope>NUCLEOTIDE SEQUENCE [LARGE SCALE GENOMIC DNA]</scope>
    <source>
        <strain evidence="8">JCM 17106</strain>
    </source>
</reference>
<accession>A0ABP6UT11</accession>
<keyword evidence="1" id="KW-0732">Signal</keyword>
<keyword evidence="8" id="KW-1185">Reference proteome</keyword>
<dbReference type="EC" id="4.2.2.-" evidence="4"/>
<dbReference type="Gene3D" id="2.40.40.10">
    <property type="entry name" value="RlpA-like domain"/>
    <property type="match status" value="1"/>
</dbReference>
<evidence type="ECO:0000259" key="6">
    <source>
        <dbReference type="PROSITE" id="PS51724"/>
    </source>
</evidence>
<name>A0ABP6UT11_9FLAO</name>
<evidence type="ECO:0000256" key="2">
    <source>
        <dbReference type="ARBA" id="ARBA00023239"/>
    </source>
</evidence>
<dbReference type="SUPFAM" id="SSF50685">
    <property type="entry name" value="Barwin-like endoglucanases"/>
    <property type="match status" value="1"/>
</dbReference>
<keyword evidence="2 4" id="KW-0456">Lyase</keyword>
<keyword evidence="3 4" id="KW-0961">Cell wall biogenesis/degradation</keyword>
<gene>
    <name evidence="4" type="primary">rlpA</name>
    <name evidence="7" type="ORF">GCM10022393_39810</name>
</gene>
<dbReference type="HAMAP" id="MF_02071">
    <property type="entry name" value="RlpA"/>
    <property type="match status" value="1"/>
</dbReference>
<sequence length="244" mass="27425">MLHNITILLYFSFSIGILSAQTEIGNAAFYADKFDGRRTASGAIFKQNKLTAAHRTLAFGSKVRVTNLDNNKTVDVIINDRGPFVKDRIIDVSKSAAYKLDFIKEGVAKVKVEVLDISKGVKFKNDTQITNKQVLVNPNKQNLTIAENTANKAFDLEYYEVATKRVLPAGFGIQIASYKEVINLIKRCEDIKNETNKNILVKIGENKGQKVYRIIVGPFSTREYANIVHEKLKHQYTGSFVITF</sequence>
<dbReference type="SUPFAM" id="SSF110997">
    <property type="entry name" value="Sporulation related repeat"/>
    <property type="match status" value="1"/>
</dbReference>
<dbReference type="InterPro" id="IPR036908">
    <property type="entry name" value="RlpA-like_sf"/>
</dbReference>
<protein>
    <recommendedName>
        <fullName evidence="4">Probable endolytic peptidoglycan transglycosylase RlpA</fullName>
        <ecNumber evidence="4">4.2.2.-</ecNumber>
    </recommendedName>
</protein>
<dbReference type="PROSITE" id="PS51724">
    <property type="entry name" value="SPOR"/>
    <property type="match status" value="1"/>
</dbReference>